<comment type="caution">
    <text evidence="1">The sequence shown here is derived from an EMBL/GenBank/DDBJ whole genome shotgun (WGS) entry which is preliminary data.</text>
</comment>
<protein>
    <submittedName>
        <fullName evidence="1">Uncharacterized protein</fullName>
    </submittedName>
</protein>
<dbReference type="RefSeq" id="WP_408337059.1">
    <property type="nucleotide sequence ID" value="NZ_JAQQCF010000012.1"/>
</dbReference>
<organism evidence="1 2">
    <name type="scientific">Paraburkholderia metrosideri</name>
    <dbReference type="NCBI Taxonomy" id="580937"/>
    <lineage>
        <taxon>Bacteria</taxon>
        <taxon>Pseudomonadati</taxon>
        <taxon>Pseudomonadota</taxon>
        <taxon>Betaproteobacteria</taxon>
        <taxon>Burkholderiales</taxon>
        <taxon>Burkholderiaceae</taxon>
        <taxon>Paraburkholderia</taxon>
    </lineage>
</organism>
<evidence type="ECO:0000313" key="1">
    <source>
        <dbReference type="EMBL" id="MFM0638165.1"/>
    </source>
</evidence>
<proteinExistence type="predicted"/>
<gene>
    <name evidence="1" type="ORF">PQQ63_15820</name>
</gene>
<reference evidence="1 2" key="1">
    <citation type="journal article" date="2024" name="Chem. Sci.">
        <title>Discovery of megapolipeptins by genome mining of a Burkholderiales bacteria collection.</title>
        <authorList>
            <person name="Paulo B.S."/>
            <person name="Recchia M.J.J."/>
            <person name="Lee S."/>
            <person name="Fergusson C.H."/>
            <person name="Romanowski S.B."/>
            <person name="Hernandez A."/>
            <person name="Krull N."/>
            <person name="Liu D.Y."/>
            <person name="Cavanagh H."/>
            <person name="Bos A."/>
            <person name="Gray C.A."/>
            <person name="Murphy B.T."/>
            <person name="Linington R.G."/>
            <person name="Eustaquio A.S."/>
        </authorList>
    </citation>
    <scope>NUCLEOTIDE SEQUENCE [LARGE SCALE GENOMIC DNA]</scope>
    <source>
        <strain evidence="1 2">RL17-338-BIC-A</strain>
    </source>
</reference>
<dbReference type="EMBL" id="JAQQCF010000012">
    <property type="protein sequence ID" value="MFM0638165.1"/>
    <property type="molecule type" value="Genomic_DNA"/>
</dbReference>
<keyword evidence="2" id="KW-1185">Reference proteome</keyword>
<evidence type="ECO:0000313" key="2">
    <source>
        <dbReference type="Proteomes" id="UP001629432"/>
    </source>
</evidence>
<name>A0ABW9DSU0_9BURK</name>
<dbReference type="Proteomes" id="UP001629432">
    <property type="component" value="Unassembled WGS sequence"/>
</dbReference>
<sequence>MAVLRVATDASGDCACCRPSQEVIRKDSSNAPAIRMEDFINVCAQSDKETAGRQGSSVTFGVLTVMPD</sequence>
<accession>A0ABW9DSU0</accession>